<reference evidence="2 3" key="3">
    <citation type="submission" date="2025-05" db="UniProtKB">
        <authorList>
            <consortium name="RefSeq"/>
        </authorList>
    </citation>
    <scope>IDENTIFICATION</scope>
    <source>
        <tissue evidence="2 3">Leaf</tissue>
    </source>
</reference>
<evidence type="ECO:0000313" key="3">
    <source>
        <dbReference type="RefSeq" id="XP_010456223.1"/>
    </source>
</evidence>
<proteinExistence type="predicted"/>
<accession>A0ABM0VHI1</accession>
<dbReference type="Proteomes" id="UP000694864">
    <property type="component" value="Chromosome 13"/>
</dbReference>
<name>A0ABM0VHI1_CAMSA</name>
<evidence type="ECO:0000313" key="1">
    <source>
        <dbReference type="Proteomes" id="UP000694864"/>
    </source>
</evidence>
<reference evidence="1" key="2">
    <citation type="journal article" date="2014" name="Nat. Commun.">
        <title>The emerging biofuel crop Camelina sativa retains a highly undifferentiated hexaploid genome structure.</title>
        <authorList>
            <person name="Kagale S."/>
            <person name="Koh C."/>
            <person name="Nixon J."/>
            <person name="Bollina V."/>
            <person name="Clarke W.E."/>
            <person name="Tuteja R."/>
            <person name="Spillane C."/>
            <person name="Robinson S.J."/>
            <person name="Links M.G."/>
            <person name="Clarke C."/>
            <person name="Higgins E.E."/>
            <person name="Huebert T."/>
            <person name="Sharpe A.G."/>
            <person name="Parkin I.A."/>
        </authorList>
    </citation>
    <scope>NUCLEOTIDE SEQUENCE [LARGE SCALE GENOMIC DNA]</scope>
    <source>
        <strain evidence="1">r\DH55</strain>
    </source>
</reference>
<keyword evidence="1" id="KW-1185">Reference proteome</keyword>
<reference evidence="1" key="1">
    <citation type="journal article" date="1997" name="Nucleic Acids Res.">
        <title>tRNAscan-SE: a program for improved detection of transfer RNA genes in genomic sequence.</title>
        <authorList>
            <person name="Lowe T.M."/>
            <person name="Eddy S.R."/>
        </authorList>
    </citation>
    <scope>NUCLEOTIDE SEQUENCE [LARGE SCALE GENOMIC DNA]</scope>
    <source>
        <strain evidence="1">r\DH55</strain>
    </source>
</reference>
<organism evidence="1 2">
    <name type="scientific">Camelina sativa</name>
    <name type="common">False flax</name>
    <name type="synonym">Myagrum sativum</name>
    <dbReference type="NCBI Taxonomy" id="90675"/>
    <lineage>
        <taxon>Eukaryota</taxon>
        <taxon>Viridiplantae</taxon>
        <taxon>Streptophyta</taxon>
        <taxon>Embryophyta</taxon>
        <taxon>Tracheophyta</taxon>
        <taxon>Spermatophyta</taxon>
        <taxon>Magnoliopsida</taxon>
        <taxon>eudicotyledons</taxon>
        <taxon>Gunneridae</taxon>
        <taxon>Pentapetalae</taxon>
        <taxon>rosids</taxon>
        <taxon>malvids</taxon>
        <taxon>Brassicales</taxon>
        <taxon>Brassicaceae</taxon>
        <taxon>Camelineae</taxon>
        <taxon>Camelina</taxon>
    </lineage>
</organism>
<dbReference type="GeneID" id="104737685"/>
<evidence type="ECO:0000313" key="2">
    <source>
        <dbReference type="RefSeq" id="XP_010456222.1"/>
    </source>
</evidence>
<gene>
    <name evidence="2 3" type="primary">LOC104737685</name>
</gene>
<protein>
    <submittedName>
        <fullName evidence="2 3">K(+) efflux antiporter 2, chloroplastic-like</fullName>
    </submittedName>
</protein>
<sequence length="564" mass="62371">MSSATASRVQFCGADFGKLCGRRSNLGDHRIDSQLCLANRSKGADKVSKVGGCLTLSSDVHGNVYSNLFLRKPESVTLLGFRLLCQENDSGGASCEGDITGYDRNSLEKLWGRLKNAIDELKAVRFDNNMIHRIVKESIALQDKAFRLSNDLNQTPGVVQETIAEVCIARDAVQKATLALYLAEAWLQILMKPLEAAGYHASEVDDEVSEAMIWGERATEFEREANQDVKYAEAAFHRALKSHFVSQIQETNQGQLLDGNTAFQNALSDIVDGVSSETSLGKLWDDLHKAIKELKNVRLRNNMCKEIAQEWNSLQDKASSVSNDPEVRFEYESRASEVEDLLLATMIWGERSVQFEREASQDVRDAENAFQRALKSHFDSQIRKTTQGQLLDGSTTVQNVLSNIVDGVSSETSLEELWDNLHNAVKELKAVRLRNNMIQTLVNESIARQDKTSSSNDLNHTPDVVPGTIDEVCVATLALSLVEASLKILMKPLEAAGYHASEVEDEVLEAMSLGETAVDLEREANQDVKDAEAGFQRSLTSHAQGQVLDTTLVDDDEILSDMAE</sequence>
<dbReference type="RefSeq" id="XP_010456223.1">
    <property type="nucleotide sequence ID" value="XM_010457921.1"/>
</dbReference>
<dbReference type="RefSeq" id="XP_010456222.1">
    <property type="nucleotide sequence ID" value="XM_010457920.1"/>
</dbReference>